<keyword evidence="8" id="KW-0479">Metal-binding</keyword>
<dbReference type="InterPro" id="IPR001663">
    <property type="entry name" value="Rng_hydr_dOase-A"/>
</dbReference>
<keyword evidence="9" id="KW-0560">Oxidoreductase</keyword>
<organism evidence="14 15">
    <name type="scientific">Coccomyxa subellipsoidea</name>
    <dbReference type="NCBI Taxonomy" id="248742"/>
    <lineage>
        <taxon>Eukaryota</taxon>
        <taxon>Viridiplantae</taxon>
        <taxon>Chlorophyta</taxon>
        <taxon>core chlorophytes</taxon>
        <taxon>Trebouxiophyceae</taxon>
        <taxon>Trebouxiophyceae incertae sedis</taxon>
        <taxon>Coccomyxaceae</taxon>
        <taxon>Coccomyxa</taxon>
    </lineage>
</organism>
<dbReference type="SUPFAM" id="SSF55961">
    <property type="entry name" value="Bet v1-like"/>
    <property type="match status" value="1"/>
</dbReference>
<sequence length="299" mass="33466">MGMPYVLARSPDGQLRAFHNVCRHHAAAVASGNGSQDCFTCPYHGWTYGLDGRLRRAPHMRGVENFQAADYGLKQIQMEIWGHFVFLNFDSNGSVTFDAQLGLEGLQAMEAAGITDDHLVHVASRAYSLQCNWKVFCDNYLDGGYHVSVAHPELAAGLDLPSYRSTIYESCSIQSCQPNSAAEARLGEREAAYAFVYPNLMINRYGPWMDTNVVLPDGPNRCTVHFEYWLEESLVHNSSLIEASLAGSDQVQQEDINLCEAVQRGLQSRAYDTGRYAPALEQPMFHFHKLLHTDLMRPL</sequence>
<protein>
    <recommendedName>
        <fullName evidence="6">Choline monooxygenase, chloroplastic</fullName>
        <ecNumber evidence="5">1.14.15.7</ecNumber>
    </recommendedName>
</protein>
<evidence type="ECO:0000256" key="4">
    <source>
        <dbReference type="ARBA" id="ARBA00010848"/>
    </source>
</evidence>
<dbReference type="EC" id="1.14.15.7" evidence="5"/>
<evidence type="ECO:0000313" key="15">
    <source>
        <dbReference type="Proteomes" id="UP001491310"/>
    </source>
</evidence>
<evidence type="ECO:0000256" key="6">
    <source>
        <dbReference type="ARBA" id="ARBA00014931"/>
    </source>
</evidence>
<dbReference type="CDD" id="cd08883">
    <property type="entry name" value="RHO_alpha_C_CMO-like"/>
    <property type="match status" value="1"/>
</dbReference>
<comment type="similarity">
    <text evidence="4">Belongs to the choline monooxygenase family.</text>
</comment>
<reference evidence="14 15" key="1">
    <citation type="journal article" date="2024" name="Nat. Commun.">
        <title>Phylogenomics reveals the evolutionary origins of lichenization in chlorophyte algae.</title>
        <authorList>
            <person name="Puginier C."/>
            <person name="Libourel C."/>
            <person name="Otte J."/>
            <person name="Skaloud P."/>
            <person name="Haon M."/>
            <person name="Grisel S."/>
            <person name="Petersen M."/>
            <person name="Berrin J.G."/>
            <person name="Delaux P.M."/>
            <person name="Dal Grande F."/>
            <person name="Keller J."/>
        </authorList>
    </citation>
    <scope>NUCLEOTIDE SEQUENCE [LARGE SCALE GENOMIC DNA]</scope>
    <source>
        <strain evidence="14 15">SAG 216-7</strain>
    </source>
</reference>
<evidence type="ECO:0000256" key="11">
    <source>
        <dbReference type="ARBA" id="ARBA00023014"/>
    </source>
</evidence>
<comment type="cofactor">
    <cofactor evidence="1">
        <name>Fe cation</name>
        <dbReference type="ChEBI" id="CHEBI:24875"/>
    </cofactor>
</comment>
<accession>A0ABR2YRU9</accession>
<comment type="function">
    <text evidence="2">Catalyzes the first step of the osmoprotectant glycine betaine synthesis.</text>
</comment>
<comment type="catalytic activity">
    <reaction evidence="12">
        <text>choline + 2 reduced [2Fe-2S]-[ferredoxin] + O2 + 2 H(+) = betaine aldehyde hydrate + 2 oxidized [2Fe-2S]-[ferredoxin] + H2O</text>
        <dbReference type="Rhea" id="RHEA:17769"/>
        <dbReference type="Rhea" id="RHEA-COMP:10000"/>
        <dbReference type="Rhea" id="RHEA-COMP:10001"/>
        <dbReference type="ChEBI" id="CHEBI:15354"/>
        <dbReference type="ChEBI" id="CHEBI:15377"/>
        <dbReference type="ChEBI" id="CHEBI:15378"/>
        <dbReference type="ChEBI" id="CHEBI:15379"/>
        <dbReference type="ChEBI" id="CHEBI:15870"/>
        <dbReference type="ChEBI" id="CHEBI:33737"/>
        <dbReference type="ChEBI" id="CHEBI:33738"/>
        <dbReference type="EC" id="1.14.15.7"/>
    </reaction>
</comment>
<dbReference type="SUPFAM" id="SSF50022">
    <property type="entry name" value="ISP domain"/>
    <property type="match status" value="1"/>
</dbReference>
<dbReference type="InterPro" id="IPR017941">
    <property type="entry name" value="Rieske_2Fe-2S"/>
</dbReference>
<evidence type="ECO:0000313" key="14">
    <source>
        <dbReference type="EMBL" id="KAK9909668.1"/>
    </source>
</evidence>
<keyword evidence="11" id="KW-0411">Iron-sulfur</keyword>
<evidence type="ECO:0000256" key="8">
    <source>
        <dbReference type="ARBA" id="ARBA00022723"/>
    </source>
</evidence>
<name>A0ABR2YRU9_9CHLO</name>
<keyword evidence="7" id="KW-0001">2Fe-2S</keyword>
<keyword evidence="10" id="KW-0408">Iron</keyword>
<proteinExistence type="inferred from homology"/>
<dbReference type="InterPro" id="IPR015879">
    <property type="entry name" value="Ring_hydroxy_dOase_asu_C_dom"/>
</dbReference>
<dbReference type="Pfam" id="PF00848">
    <property type="entry name" value="Ring_hydroxyl_A"/>
    <property type="match status" value="1"/>
</dbReference>
<comment type="pathway">
    <text evidence="3">Amine and polyamine biosynthesis; betaine biosynthesis via choline pathway; betaine aldehyde from choline (monooxygenase route): step 1/1.</text>
</comment>
<evidence type="ECO:0000256" key="5">
    <source>
        <dbReference type="ARBA" id="ARBA00012763"/>
    </source>
</evidence>
<keyword evidence="15" id="KW-1185">Reference proteome</keyword>
<dbReference type="Pfam" id="PF00355">
    <property type="entry name" value="Rieske"/>
    <property type="match status" value="1"/>
</dbReference>
<dbReference type="Proteomes" id="UP001491310">
    <property type="component" value="Unassembled WGS sequence"/>
</dbReference>
<dbReference type="Gene3D" id="3.90.380.10">
    <property type="entry name" value="Naphthalene 1,2-dioxygenase Alpha Subunit, Chain A, domain 1"/>
    <property type="match status" value="2"/>
</dbReference>
<comment type="caution">
    <text evidence="14">The sequence shown here is derived from an EMBL/GenBank/DDBJ whole genome shotgun (WGS) entry which is preliminary data.</text>
</comment>
<evidence type="ECO:0000259" key="13">
    <source>
        <dbReference type="PROSITE" id="PS51296"/>
    </source>
</evidence>
<evidence type="ECO:0000256" key="12">
    <source>
        <dbReference type="ARBA" id="ARBA00049097"/>
    </source>
</evidence>
<evidence type="ECO:0000256" key="9">
    <source>
        <dbReference type="ARBA" id="ARBA00023002"/>
    </source>
</evidence>
<dbReference type="InterPro" id="IPR036922">
    <property type="entry name" value="Rieske_2Fe-2S_sf"/>
</dbReference>
<evidence type="ECO:0000256" key="2">
    <source>
        <dbReference type="ARBA" id="ARBA00002149"/>
    </source>
</evidence>
<dbReference type="PANTHER" id="PTHR43756:SF5">
    <property type="entry name" value="CHOLINE MONOOXYGENASE, CHLOROPLASTIC"/>
    <property type="match status" value="1"/>
</dbReference>
<dbReference type="Gene3D" id="2.102.10.10">
    <property type="entry name" value="Rieske [2Fe-2S] iron-sulphur domain"/>
    <property type="match status" value="1"/>
</dbReference>
<evidence type="ECO:0000256" key="10">
    <source>
        <dbReference type="ARBA" id="ARBA00023004"/>
    </source>
</evidence>
<dbReference type="PROSITE" id="PS51296">
    <property type="entry name" value="RIESKE"/>
    <property type="match status" value="1"/>
</dbReference>
<dbReference type="PANTHER" id="PTHR43756">
    <property type="entry name" value="CHOLINE MONOOXYGENASE, CHLOROPLASTIC"/>
    <property type="match status" value="1"/>
</dbReference>
<evidence type="ECO:0000256" key="7">
    <source>
        <dbReference type="ARBA" id="ARBA00022714"/>
    </source>
</evidence>
<evidence type="ECO:0000256" key="1">
    <source>
        <dbReference type="ARBA" id="ARBA00001962"/>
    </source>
</evidence>
<feature type="domain" description="Rieske" evidence="13">
    <location>
        <begin position="1"/>
        <end position="87"/>
    </location>
</feature>
<gene>
    <name evidence="14" type="ORF">WJX75_005861</name>
</gene>
<evidence type="ECO:0000256" key="3">
    <source>
        <dbReference type="ARBA" id="ARBA00004866"/>
    </source>
</evidence>
<dbReference type="EMBL" id="JALJOT010000006">
    <property type="protein sequence ID" value="KAK9909668.1"/>
    <property type="molecule type" value="Genomic_DNA"/>
</dbReference>